<comment type="caution">
    <text evidence="2">The sequence shown here is derived from an EMBL/GenBank/DDBJ whole genome shotgun (WGS) entry which is preliminary data.</text>
</comment>
<dbReference type="Gene3D" id="3.40.630.30">
    <property type="match status" value="1"/>
</dbReference>
<keyword evidence="2" id="KW-0808">Transferase</keyword>
<keyword evidence="2" id="KW-0012">Acyltransferase</keyword>
<sequence>MVEVRVEGSVTDADGDEVWSVYDPVFGDQPDQATWRTSVWDRHTARDGFRLARAWDDGVLVGFGYGYTGRSGQWWTDHVRTTLAPDVADSWLDGHFELVSIGVLSSARGRGTGRALLRALLAGLPHERLLLMTTPDPDDPARRLYAAEGWTVLGPGTSDRTVVMGRRTRPALSG</sequence>
<dbReference type="SUPFAM" id="SSF55729">
    <property type="entry name" value="Acyl-CoA N-acyltransferases (Nat)"/>
    <property type="match status" value="1"/>
</dbReference>
<dbReference type="GO" id="GO:0016746">
    <property type="term" value="F:acyltransferase activity"/>
    <property type="evidence" value="ECO:0007669"/>
    <property type="project" value="UniProtKB-KW"/>
</dbReference>
<evidence type="ECO:0000259" key="1">
    <source>
        <dbReference type="PROSITE" id="PS51186"/>
    </source>
</evidence>
<keyword evidence="3" id="KW-1185">Reference proteome</keyword>
<dbReference type="PROSITE" id="PS51186">
    <property type="entry name" value="GNAT"/>
    <property type="match status" value="1"/>
</dbReference>
<accession>A0ABV6E399</accession>
<evidence type="ECO:0000313" key="3">
    <source>
        <dbReference type="Proteomes" id="UP001589698"/>
    </source>
</evidence>
<evidence type="ECO:0000313" key="2">
    <source>
        <dbReference type="EMBL" id="MFC0223441.1"/>
    </source>
</evidence>
<dbReference type="InterPro" id="IPR016181">
    <property type="entry name" value="Acyl_CoA_acyltransferase"/>
</dbReference>
<dbReference type="EC" id="2.3.1.-" evidence="2"/>
<dbReference type="InterPro" id="IPR000182">
    <property type="entry name" value="GNAT_dom"/>
</dbReference>
<organism evidence="2 3">
    <name type="scientific">Nocardioides zeicaulis</name>
    <dbReference type="NCBI Taxonomy" id="1776857"/>
    <lineage>
        <taxon>Bacteria</taxon>
        <taxon>Bacillati</taxon>
        <taxon>Actinomycetota</taxon>
        <taxon>Actinomycetes</taxon>
        <taxon>Propionibacteriales</taxon>
        <taxon>Nocardioidaceae</taxon>
        <taxon>Nocardioides</taxon>
    </lineage>
</organism>
<proteinExistence type="predicted"/>
<gene>
    <name evidence="2" type="ORF">ACFFJG_13195</name>
</gene>
<reference evidence="2 3" key="1">
    <citation type="submission" date="2024-09" db="EMBL/GenBank/DDBJ databases">
        <authorList>
            <person name="Sun Q."/>
            <person name="Mori K."/>
        </authorList>
    </citation>
    <scope>NUCLEOTIDE SEQUENCE [LARGE SCALE GENOMIC DNA]</scope>
    <source>
        <strain evidence="2 3">CCM 8654</strain>
    </source>
</reference>
<dbReference type="EMBL" id="JBHLXH010000001">
    <property type="protein sequence ID" value="MFC0223441.1"/>
    <property type="molecule type" value="Genomic_DNA"/>
</dbReference>
<protein>
    <submittedName>
        <fullName evidence="2">GNAT family N-acetyltransferase</fullName>
        <ecNumber evidence="2">2.3.1.-</ecNumber>
    </submittedName>
</protein>
<feature type="domain" description="N-acetyltransferase" evidence="1">
    <location>
        <begin position="2"/>
        <end position="169"/>
    </location>
</feature>
<name>A0ABV6E399_9ACTN</name>
<dbReference type="Pfam" id="PF00583">
    <property type="entry name" value="Acetyltransf_1"/>
    <property type="match status" value="1"/>
</dbReference>
<dbReference type="Proteomes" id="UP001589698">
    <property type="component" value="Unassembled WGS sequence"/>
</dbReference>
<dbReference type="RefSeq" id="WP_378519188.1">
    <property type="nucleotide sequence ID" value="NZ_CBCSDI010000110.1"/>
</dbReference>